<dbReference type="InterPro" id="IPR009326">
    <property type="entry name" value="DUF984"/>
</dbReference>
<dbReference type="PANTHER" id="PTHR39203:SF1">
    <property type="entry name" value="CYTOPLASMIC PROTEIN"/>
    <property type="match status" value="1"/>
</dbReference>
<evidence type="ECO:0000313" key="3">
    <source>
        <dbReference type="Proteomes" id="UP000218796"/>
    </source>
</evidence>
<gene>
    <name evidence="2" type="ORF">CJD50_14405</name>
</gene>
<dbReference type="SMART" id="SM01022">
    <property type="entry name" value="ASCH"/>
    <property type="match status" value="1"/>
</dbReference>
<dbReference type="Proteomes" id="UP000218796">
    <property type="component" value="Unassembled WGS sequence"/>
</dbReference>
<comment type="caution">
    <text evidence="2">The sequence shown here is derived from an EMBL/GenBank/DDBJ whole genome shotgun (WGS) entry which is preliminary data.</text>
</comment>
<organism evidence="2 3">
    <name type="scientific">Hafnia paralvei</name>
    <dbReference type="NCBI Taxonomy" id="546367"/>
    <lineage>
        <taxon>Bacteria</taxon>
        <taxon>Pseudomonadati</taxon>
        <taxon>Pseudomonadota</taxon>
        <taxon>Gammaproteobacteria</taxon>
        <taxon>Enterobacterales</taxon>
        <taxon>Hafniaceae</taxon>
        <taxon>Hafnia</taxon>
    </lineage>
</organism>
<dbReference type="AlphaFoldDB" id="A0A2A2MAF9"/>
<reference evidence="2 3" key="1">
    <citation type="submission" date="2017-08" db="EMBL/GenBank/DDBJ databases">
        <title>Draft Genome Sequence of Hafnia alvei CITHA-6 Isolated from Raw Bovine Milk.</title>
        <authorList>
            <person name="Culligan E.P."/>
            <person name="Mcsweeney A."/>
            <person name="O'Doherty C."/>
            <person name="Gleeson E."/>
            <person name="O'Riordan D."/>
            <person name="Sleator R.D."/>
        </authorList>
    </citation>
    <scope>NUCLEOTIDE SEQUENCE [LARGE SCALE GENOMIC DNA]</scope>
    <source>
        <strain evidence="2 3">CITHA-6</strain>
    </source>
</reference>
<dbReference type="EMBL" id="NQMS01000006">
    <property type="protein sequence ID" value="PAV95627.1"/>
    <property type="molecule type" value="Genomic_DNA"/>
</dbReference>
<dbReference type="Pfam" id="PF04266">
    <property type="entry name" value="ASCH"/>
    <property type="match status" value="1"/>
</dbReference>
<dbReference type="SUPFAM" id="SSF88697">
    <property type="entry name" value="PUA domain-like"/>
    <property type="match status" value="1"/>
</dbReference>
<accession>A0A2A2MAF9</accession>
<dbReference type="InterPro" id="IPR015947">
    <property type="entry name" value="PUA-like_sf"/>
</dbReference>
<protein>
    <submittedName>
        <fullName evidence="2">ASCH domain-containing protein</fullName>
    </submittedName>
</protein>
<dbReference type="InterPro" id="IPR007374">
    <property type="entry name" value="ASCH_domain"/>
</dbReference>
<dbReference type="CDD" id="cd06553">
    <property type="entry name" value="ASCH_Ef3133_like"/>
    <property type="match status" value="1"/>
</dbReference>
<name>A0A2A2MAF9_9GAMM</name>
<dbReference type="RefSeq" id="WP_039184639.1">
    <property type="nucleotide sequence ID" value="NZ_CAUFSP010000004.1"/>
</dbReference>
<feature type="domain" description="ASCH" evidence="1">
    <location>
        <begin position="27"/>
        <end position="150"/>
    </location>
</feature>
<proteinExistence type="predicted"/>
<dbReference type="PANTHER" id="PTHR39203">
    <property type="entry name" value="CYTOPLASMIC PROTEIN-RELATED"/>
    <property type="match status" value="1"/>
</dbReference>
<dbReference type="OrthoDB" id="9807542at2"/>
<dbReference type="Gene3D" id="3.10.400.10">
    <property type="entry name" value="Sulfate adenylyltransferase"/>
    <property type="match status" value="1"/>
</dbReference>
<evidence type="ECO:0000313" key="2">
    <source>
        <dbReference type="EMBL" id="PAV95627.1"/>
    </source>
</evidence>
<evidence type="ECO:0000259" key="1">
    <source>
        <dbReference type="SMART" id="SM01022"/>
    </source>
</evidence>
<dbReference type="PIRSF" id="PIRSF021320">
    <property type="entry name" value="DUF984"/>
    <property type="match status" value="1"/>
</dbReference>
<sequence>MDSEIALFWLKIVQQHPELEGRIYHAEHFGTPGDLALQLSELIVSGEKYATCGALDEYWHEGMTIPTAGYLTIVLDGHEKPVAAIETTQVSLRRFRDVDAIFAAAEGEGDKSLAYWRQAHQAFFETSQLAIGKTFSEDMWLVCEYFRVLGGAETKTAPI</sequence>
<keyword evidence="3" id="KW-1185">Reference proteome</keyword>